<proteinExistence type="predicted"/>
<reference evidence="3" key="1">
    <citation type="submission" date="2020-02" db="EMBL/GenBank/DDBJ databases">
        <authorList>
            <person name="Shen X.-R."/>
            <person name="Zhang Y.-X."/>
        </authorList>
    </citation>
    <scope>NUCLEOTIDE SEQUENCE</scope>
    <source>
        <strain evidence="3">SYP-B3998</strain>
    </source>
</reference>
<protein>
    <submittedName>
        <fullName evidence="3">S-layer homology domain-containing protein</fullName>
    </submittedName>
</protein>
<name>A0A6G4A2M3_9BACL</name>
<comment type="caution">
    <text evidence="3">The sequence shown here is derived from an EMBL/GenBank/DDBJ whole genome shotgun (WGS) entry which is preliminary data.</text>
</comment>
<organism evidence="3">
    <name type="scientific">Paenibacillus sp. SYP-B3998</name>
    <dbReference type="NCBI Taxonomy" id="2678564"/>
    <lineage>
        <taxon>Bacteria</taxon>
        <taxon>Bacillati</taxon>
        <taxon>Bacillota</taxon>
        <taxon>Bacilli</taxon>
        <taxon>Bacillales</taxon>
        <taxon>Paenibacillaceae</taxon>
        <taxon>Paenibacillus</taxon>
    </lineage>
</organism>
<dbReference type="Pfam" id="PF00395">
    <property type="entry name" value="SLH"/>
    <property type="match status" value="1"/>
</dbReference>
<sequence length="526" mass="59560">MFIRKISYKTVKVFVSSGLVVMCLIGSGGTPSFAASQANSSINAKTTRTNFSDLTGHWAEQIVKDALAKGTIEGYPDDTFKPDKSVSRAEFIKLLVMATSNQTTQETQNALEWYKPYITQAKNSHFMEDSDFPDGDWNKEMTRFEMARIAVRAAKADTFLDETKRKIISNIGFFGGIDENGREYGKKIPVDNNNNDGKWMFMATQAGLMQGVDNKGNLGKELSTNRAQSVVVIERVLKYMHGDKLDTDTYAITQADLEWRHTNIFSKWPMFFNQGRSYLAATGEKIFAKPEDLWIVDDMTIQHTYNGKPYKGVVDELILVDWNDPNDPYRYLVGDPNAKPIIEIHDGNIDWTGSINEYLDQKPKVAKWLNFHIDEWIEKYKDEPAILPSRARGEGGEPYDPNMKAYVLVQKAHHESELTGKRYRDPSISIEGLDFSRKGFTYPSSFEVHKAEIFQVESGQVTIAAGAGSVQEVTAKFIPKDLNVMKYKDRGDFGNKLTLRIQGPYDWFSSRPVSKELVTFNPKLGE</sequence>
<evidence type="ECO:0000256" key="1">
    <source>
        <dbReference type="SAM" id="SignalP"/>
    </source>
</evidence>
<accession>A0A6G4A2M3</accession>
<feature type="signal peptide" evidence="1">
    <location>
        <begin position="1"/>
        <end position="34"/>
    </location>
</feature>
<evidence type="ECO:0000313" key="3">
    <source>
        <dbReference type="EMBL" id="NEW07897.1"/>
    </source>
</evidence>
<gene>
    <name evidence="3" type="ORF">GK047_18010</name>
</gene>
<feature type="chain" id="PRO_5026133407" evidence="1">
    <location>
        <begin position="35"/>
        <end position="526"/>
    </location>
</feature>
<feature type="domain" description="SLH" evidence="2">
    <location>
        <begin position="46"/>
        <end position="109"/>
    </location>
</feature>
<dbReference type="PROSITE" id="PS51272">
    <property type="entry name" value="SLH"/>
    <property type="match status" value="1"/>
</dbReference>
<dbReference type="InterPro" id="IPR001119">
    <property type="entry name" value="SLH_dom"/>
</dbReference>
<dbReference type="RefSeq" id="WP_163949743.1">
    <property type="nucleotide sequence ID" value="NZ_JAAIKC010000007.1"/>
</dbReference>
<evidence type="ECO:0000259" key="2">
    <source>
        <dbReference type="PROSITE" id="PS51272"/>
    </source>
</evidence>
<dbReference type="AlphaFoldDB" id="A0A6G4A2M3"/>
<keyword evidence="1" id="KW-0732">Signal</keyword>
<dbReference type="EMBL" id="JAAIKC010000007">
    <property type="protein sequence ID" value="NEW07897.1"/>
    <property type="molecule type" value="Genomic_DNA"/>
</dbReference>